<protein>
    <submittedName>
        <fullName evidence="4">SNF2-related protein</fullName>
    </submittedName>
</protein>
<sequence>MLASSSPRVRRPVTDSASCVPCIRLFRESLLFDSGDGWSADYQEVDVAVIQLGFEYSGVRVRMGDPVDRVFRASGKGTSWLDRDRRAEAQAQYLLESFGAVEIGCLHDCAAPPDSAADYLVHPSGDVHALCSFSAYALPQLRSMGWRIDVDAAYPYQLVPAEAPWYAEIEPDAQTDWFELELGVEVEGRRLNLLPALLDLLDRSADIDHLGDLSRASGRCVALPTGDGRYMPLPHERLHNLVCTLLELYRGEEDRAALRFRIDAAAALEHLDDAIAPMWHGAQEVRERGRRLARRGSMETLKATPPAGLQATLRPYQEAGLAWLQSLREHDAGGVLADDMGLGKTLQTISHLVAEKEAGRLDQPALVVAPTSLVGNWMREMARFAPSLRCLAMHGSGRHALWKRVAESDVVVTTYGLLIRDLERFRERSYHLLILDEAQAIKNRRSQAHRAVKAVDARFHLCISGTPVENDLEELWSLFDVLMPDLLGSAEQFRSLFRYPIEKQRSQSRLEALRERVAPYILRRMKEDVAPELPPKTEIVRPVALTGLQRELYESIRMSAHADVRSIIRKKGLAGSAIAILDALMKLRQVCCDPRLVTVPSARRVKESAKYALFFDLLSTQREQGRRILVFSQFTSMLALLSQGLEERGVAHSVLTGATANRQRAVDEFQEGRTEVFLISLKAGGTGLNLTRADTVVHYDPWWNPAAQAQATDRAYRIGQTRPVFVYNLITAGSVEERMLALQQRKRHLADTILGQGGPSSSFDEGELDELFAPLSD</sequence>
<dbReference type="AlphaFoldDB" id="D0LHF5"/>
<dbReference type="eggNOG" id="COG0553">
    <property type="taxonomic scope" value="Bacteria"/>
</dbReference>
<dbReference type="InterPro" id="IPR000330">
    <property type="entry name" value="SNF2_N"/>
</dbReference>
<dbReference type="SMART" id="SM00487">
    <property type="entry name" value="DEXDc"/>
    <property type="match status" value="1"/>
</dbReference>
<dbReference type="GO" id="GO:0016787">
    <property type="term" value="F:hydrolase activity"/>
    <property type="evidence" value="ECO:0007669"/>
    <property type="project" value="UniProtKB-KW"/>
</dbReference>
<dbReference type="PROSITE" id="PS51192">
    <property type="entry name" value="HELICASE_ATP_BIND_1"/>
    <property type="match status" value="1"/>
</dbReference>
<dbReference type="InterPro" id="IPR027417">
    <property type="entry name" value="P-loop_NTPase"/>
</dbReference>
<dbReference type="InterPro" id="IPR049730">
    <property type="entry name" value="SNF2/RAD54-like_C"/>
</dbReference>
<dbReference type="CDD" id="cd18012">
    <property type="entry name" value="DEXQc_arch_SWI2_SNF2"/>
    <property type="match status" value="1"/>
</dbReference>
<dbReference type="SMART" id="SM00490">
    <property type="entry name" value="HELICc"/>
    <property type="match status" value="1"/>
</dbReference>
<evidence type="ECO:0000256" key="1">
    <source>
        <dbReference type="ARBA" id="ARBA00022801"/>
    </source>
</evidence>
<dbReference type="GO" id="GO:0005524">
    <property type="term" value="F:ATP binding"/>
    <property type="evidence" value="ECO:0007669"/>
    <property type="project" value="InterPro"/>
</dbReference>
<keyword evidence="5" id="KW-1185">Reference proteome</keyword>
<dbReference type="PROSITE" id="PS51194">
    <property type="entry name" value="HELICASE_CTER"/>
    <property type="match status" value="1"/>
</dbReference>
<dbReference type="InterPro" id="IPR001650">
    <property type="entry name" value="Helicase_C-like"/>
</dbReference>
<evidence type="ECO:0000259" key="2">
    <source>
        <dbReference type="PROSITE" id="PS51192"/>
    </source>
</evidence>
<dbReference type="Proteomes" id="UP000001880">
    <property type="component" value="Chromosome"/>
</dbReference>
<reference evidence="4 5" key="1">
    <citation type="journal article" date="2010" name="Stand. Genomic Sci.">
        <title>Complete genome sequence of Haliangium ochraceum type strain (SMP-2).</title>
        <authorList>
            <consortium name="US DOE Joint Genome Institute (JGI-PGF)"/>
            <person name="Ivanova N."/>
            <person name="Daum C."/>
            <person name="Lang E."/>
            <person name="Abt B."/>
            <person name="Kopitz M."/>
            <person name="Saunders E."/>
            <person name="Lapidus A."/>
            <person name="Lucas S."/>
            <person name="Glavina Del Rio T."/>
            <person name="Nolan M."/>
            <person name="Tice H."/>
            <person name="Copeland A."/>
            <person name="Cheng J.F."/>
            <person name="Chen F."/>
            <person name="Bruce D."/>
            <person name="Goodwin L."/>
            <person name="Pitluck S."/>
            <person name="Mavromatis K."/>
            <person name="Pati A."/>
            <person name="Mikhailova N."/>
            <person name="Chen A."/>
            <person name="Palaniappan K."/>
            <person name="Land M."/>
            <person name="Hauser L."/>
            <person name="Chang Y.J."/>
            <person name="Jeffries C.D."/>
            <person name="Detter J.C."/>
            <person name="Brettin T."/>
            <person name="Rohde M."/>
            <person name="Goker M."/>
            <person name="Bristow J."/>
            <person name="Markowitz V."/>
            <person name="Eisen J.A."/>
            <person name="Hugenholtz P."/>
            <person name="Kyrpides N.C."/>
            <person name="Klenk H.P."/>
        </authorList>
    </citation>
    <scope>NUCLEOTIDE SEQUENCE [LARGE SCALE GENOMIC DNA]</scope>
    <source>
        <strain evidence="5">DSM 14365 / CIP 107738 / JCM 11303 / AJ 13395 / SMP-2</strain>
    </source>
</reference>
<dbReference type="OrthoDB" id="9814088at2"/>
<feature type="domain" description="Helicase ATP-binding" evidence="2">
    <location>
        <begin position="325"/>
        <end position="485"/>
    </location>
</feature>
<dbReference type="CDD" id="cd18793">
    <property type="entry name" value="SF2_C_SNF"/>
    <property type="match status" value="1"/>
</dbReference>
<proteinExistence type="predicted"/>
<evidence type="ECO:0000313" key="4">
    <source>
        <dbReference type="EMBL" id="ACY12817.1"/>
    </source>
</evidence>
<dbReference type="HOGENOM" id="CLU_000315_21_0_7"/>
<dbReference type="SUPFAM" id="SSF52540">
    <property type="entry name" value="P-loop containing nucleoside triphosphate hydrolases"/>
    <property type="match status" value="2"/>
</dbReference>
<dbReference type="InterPro" id="IPR038718">
    <property type="entry name" value="SNF2-like_sf"/>
</dbReference>
<organism evidence="4 5">
    <name type="scientific">Haliangium ochraceum (strain DSM 14365 / JCM 11303 / SMP-2)</name>
    <dbReference type="NCBI Taxonomy" id="502025"/>
    <lineage>
        <taxon>Bacteria</taxon>
        <taxon>Pseudomonadati</taxon>
        <taxon>Myxococcota</taxon>
        <taxon>Polyangia</taxon>
        <taxon>Haliangiales</taxon>
        <taxon>Kofleriaceae</taxon>
        <taxon>Haliangium</taxon>
    </lineage>
</organism>
<dbReference type="Gene3D" id="3.40.50.300">
    <property type="entry name" value="P-loop containing nucleotide triphosphate hydrolases"/>
    <property type="match status" value="1"/>
</dbReference>
<gene>
    <name evidence="4" type="ordered locus">Hoch_0176</name>
</gene>
<dbReference type="EMBL" id="CP001804">
    <property type="protein sequence ID" value="ACY12817.1"/>
    <property type="molecule type" value="Genomic_DNA"/>
</dbReference>
<evidence type="ECO:0000259" key="3">
    <source>
        <dbReference type="PROSITE" id="PS51194"/>
    </source>
</evidence>
<feature type="domain" description="Helicase C-terminal" evidence="3">
    <location>
        <begin position="613"/>
        <end position="766"/>
    </location>
</feature>
<dbReference type="InterPro" id="IPR014001">
    <property type="entry name" value="Helicase_ATP-bd"/>
</dbReference>
<dbReference type="Gene3D" id="3.40.50.10810">
    <property type="entry name" value="Tandem AAA-ATPase domain"/>
    <property type="match status" value="1"/>
</dbReference>
<keyword evidence="1" id="KW-0378">Hydrolase</keyword>
<dbReference type="Pfam" id="PF00176">
    <property type="entry name" value="SNF2-rel_dom"/>
    <property type="match status" value="1"/>
</dbReference>
<dbReference type="PANTHER" id="PTHR10799">
    <property type="entry name" value="SNF2/RAD54 HELICASE FAMILY"/>
    <property type="match status" value="1"/>
</dbReference>
<accession>D0LHF5</accession>
<dbReference type="KEGG" id="hoh:Hoch_0176"/>
<dbReference type="STRING" id="502025.Hoch_0176"/>
<dbReference type="RefSeq" id="WP_012825444.1">
    <property type="nucleotide sequence ID" value="NC_013440.1"/>
</dbReference>
<dbReference type="Pfam" id="PF00271">
    <property type="entry name" value="Helicase_C"/>
    <property type="match status" value="1"/>
</dbReference>
<evidence type="ECO:0000313" key="5">
    <source>
        <dbReference type="Proteomes" id="UP000001880"/>
    </source>
</evidence>
<name>D0LHF5_HALO1</name>